<evidence type="ECO:0000256" key="2">
    <source>
        <dbReference type="ARBA" id="ARBA00004370"/>
    </source>
</evidence>
<evidence type="ECO:0000256" key="5">
    <source>
        <dbReference type="ARBA" id="ARBA00023054"/>
    </source>
</evidence>
<comment type="caution">
    <text evidence="8">The sequence shown here is derived from an EMBL/GenBank/DDBJ whole genome shotgun (WGS) entry which is preliminary data.</text>
</comment>
<keyword evidence="4" id="KW-1133">Transmembrane helix</keyword>
<evidence type="ECO:0000256" key="6">
    <source>
        <dbReference type="ARBA" id="ARBA00023128"/>
    </source>
</evidence>
<dbReference type="FunFam" id="1.20.5.340:FF:000029">
    <property type="entry name" value="Coiled-coil domain-containing protein 90-like"/>
    <property type="match status" value="1"/>
</dbReference>
<evidence type="ECO:0000256" key="3">
    <source>
        <dbReference type="ARBA" id="ARBA00022692"/>
    </source>
</evidence>
<comment type="subcellular location">
    <subcellularLocation>
        <location evidence="2">Membrane</location>
    </subcellularLocation>
    <subcellularLocation>
        <location evidence="1">Mitochondrion</location>
    </subcellularLocation>
</comment>
<evidence type="ECO:0000313" key="8">
    <source>
        <dbReference type="EMBL" id="KAG6482507.1"/>
    </source>
</evidence>
<dbReference type="Pfam" id="PF07798">
    <property type="entry name" value="CCDC90-like"/>
    <property type="match status" value="1"/>
</dbReference>
<keyword evidence="7" id="KW-0472">Membrane</keyword>
<dbReference type="GO" id="GO:0016020">
    <property type="term" value="C:membrane"/>
    <property type="evidence" value="ECO:0007669"/>
    <property type="project" value="UniProtKB-SubCell"/>
</dbReference>
<dbReference type="GO" id="GO:0005739">
    <property type="term" value="C:mitochondrion"/>
    <property type="evidence" value="ECO:0007669"/>
    <property type="project" value="UniProtKB-SubCell"/>
</dbReference>
<keyword evidence="9" id="KW-1185">Reference proteome</keyword>
<organism evidence="8 9">
    <name type="scientific">Zingiber officinale</name>
    <name type="common">Ginger</name>
    <name type="synonym">Amomum zingiber</name>
    <dbReference type="NCBI Taxonomy" id="94328"/>
    <lineage>
        <taxon>Eukaryota</taxon>
        <taxon>Viridiplantae</taxon>
        <taxon>Streptophyta</taxon>
        <taxon>Embryophyta</taxon>
        <taxon>Tracheophyta</taxon>
        <taxon>Spermatophyta</taxon>
        <taxon>Magnoliopsida</taxon>
        <taxon>Liliopsida</taxon>
        <taxon>Zingiberales</taxon>
        <taxon>Zingiberaceae</taxon>
        <taxon>Zingiber</taxon>
    </lineage>
</organism>
<dbReference type="PANTHER" id="PTHR14360:SF1">
    <property type="entry name" value="PROTEIN FMP32, MITOCHONDRIAL"/>
    <property type="match status" value="1"/>
</dbReference>
<evidence type="ECO:0000313" key="9">
    <source>
        <dbReference type="Proteomes" id="UP000734854"/>
    </source>
</evidence>
<evidence type="ECO:0000256" key="7">
    <source>
        <dbReference type="ARBA" id="ARBA00023136"/>
    </source>
</evidence>
<evidence type="ECO:0000256" key="1">
    <source>
        <dbReference type="ARBA" id="ARBA00004173"/>
    </source>
</evidence>
<reference evidence="8 9" key="1">
    <citation type="submission" date="2020-08" db="EMBL/GenBank/DDBJ databases">
        <title>Plant Genome Project.</title>
        <authorList>
            <person name="Zhang R.-G."/>
        </authorList>
    </citation>
    <scope>NUCLEOTIDE SEQUENCE [LARGE SCALE GENOMIC DNA]</scope>
    <source>
        <tissue evidence="8">Rhizome</tissue>
    </source>
</reference>
<proteinExistence type="predicted"/>
<dbReference type="InterPro" id="IPR024461">
    <property type="entry name" value="CCDC90-like"/>
</dbReference>
<dbReference type="Proteomes" id="UP000734854">
    <property type="component" value="Unassembled WGS sequence"/>
</dbReference>
<keyword evidence="5" id="KW-0175">Coiled coil</keyword>
<dbReference type="AlphaFoldDB" id="A0A8J5KJZ2"/>
<dbReference type="Gene3D" id="1.20.5.340">
    <property type="match status" value="1"/>
</dbReference>
<name>A0A8J5KJZ2_ZINOF</name>
<dbReference type="PANTHER" id="PTHR14360">
    <property type="entry name" value="PROTEIN FMP32, MITOCHONDRIAL"/>
    <property type="match status" value="1"/>
</dbReference>
<accession>A0A8J5KJZ2</accession>
<dbReference type="EMBL" id="JACMSC010000016">
    <property type="protein sequence ID" value="KAG6482507.1"/>
    <property type="molecule type" value="Genomic_DNA"/>
</dbReference>
<keyword evidence="6" id="KW-0496">Mitochondrion</keyword>
<keyword evidence="3" id="KW-0812">Transmembrane</keyword>
<sequence>MSSVSLASLVYRRGGANLGFRCLSLIRPIDFHLSDSSPLLRHFSSQIGKTHVNKVYLADTLALVRKLEAQGLPTKQAEAIALTLTETLNDSLENVAHSFVLKSEMDEIERIQDFNISKFKSEMKSTQEHHFSLLQQETRKLQGDIEKVTAGHCLDLNLERGRIRDELTKQAAENTELTNKLDRVHEMEDLHAVVRVSRPKRTKNLKRLSPTFVKARQSKLLLPYPLFIRSPAQKNHSFYWKSKQSIEPSPQRFKSGVRLSISPRLLFYSVCGAPYYSSARKLAQNVIAKGIRNSLAREAWFNSHYTI</sequence>
<evidence type="ECO:0000256" key="4">
    <source>
        <dbReference type="ARBA" id="ARBA00022989"/>
    </source>
</evidence>
<gene>
    <name evidence="8" type="ORF">ZIOFF_059138</name>
</gene>
<protein>
    <submittedName>
        <fullName evidence="8">Uncharacterized protein</fullName>
    </submittedName>
</protein>